<feature type="chain" id="PRO_5036505465" evidence="1">
    <location>
        <begin position="19"/>
        <end position="205"/>
    </location>
</feature>
<dbReference type="EnsemblMetazoa" id="G30555.1">
    <property type="protein sequence ID" value="G30555.1:cds"/>
    <property type="gene ID" value="G30555"/>
</dbReference>
<dbReference type="Proteomes" id="UP000005408">
    <property type="component" value="Unassembled WGS sequence"/>
</dbReference>
<keyword evidence="3" id="KW-1185">Reference proteome</keyword>
<proteinExistence type="predicted"/>
<protein>
    <submittedName>
        <fullName evidence="2">Uncharacterized protein</fullName>
    </submittedName>
</protein>
<accession>A0A8W8LXD1</accession>
<feature type="signal peptide" evidence="1">
    <location>
        <begin position="1"/>
        <end position="18"/>
    </location>
</feature>
<evidence type="ECO:0000313" key="2">
    <source>
        <dbReference type="EnsemblMetazoa" id="G30555.1:cds"/>
    </source>
</evidence>
<evidence type="ECO:0000256" key="1">
    <source>
        <dbReference type="SAM" id="SignalP"/>
    </source>
</evidence>
<evidence type="ECO:0000313" key="3">
    <source>
        <dbReference type="Proteomes" id="UP000005408"/>
    </source>
</evidence>
<keyword evidence="1" id="KW-0732">Signal</keyword>
<dbReference type="AlphaFoldDB" id="A0A8W8LXD1"/>
<reference evidence="2" key="1">
    <citation type="submission" date="2022-08" db="UniProtKB">
        <authorList>
            <consortium name="EnsemblMetazoa"/>
        </authorList>
    </citation>
    <scope>IDENTIFICATION</scope>
    <source>
        <strain evidence="2">05x7-T-G4-1.051#20</strain>
    </source>
</reference>
<sequence length="205" mass="23615">MYLTRIIISLCLIYAVETQRQFCGEDDHFCKSDYKFKSKDFPSISSLVMGDYKFPARFFTEFCKSTNYKHGETGQSYDWLLNNDGFIQRLCMTTTAKELDKLVPCANNKSVRDNIIRSIADIKNIPKPTDDLTLEEARKGVCKLVTTSLKAFLKTLQSECDPRGYRAMTEVFTDMVQDPAKYKVNLLDLDSSCLTELQDILQLYR</sequence>
<organism evidence="2 3">
    <name type="scientific">Magallana gigas</name>
    <name type="common">Pacific oyster</name>
    <name type="synonym">Crassostrea gigas</name>
    <dbReference type="NCBI Taxonomy" id="29159"/>
    <lineage>
        <taxon>Eukaryota</taxon>
        <taxon>Metazoa</taxon>
        <taxon>Spiralia</taxon>
        <taxon>Lophotrochozoa</taxon>
        <taxon>Mollusca</taxon>
        <taxon>Bivalvia</taxon>
        <taxon>Autobranchia</taxon>
        <taxon>Pteriomorphia</taxon>
        <taxon>Ostreida</taxon>
        <taxon>Ostreoidea</taxon>
        <taxon>Ostreidae</taxon>
        <taxon>Magallana</taxon>
    </lineage>
</organism>
<name>A0A8W8LXD1_MAGGI</name>